<evidence type="ECO:0000313" key="3">
    <source>
        <dbReference type="Proteomes" id="UP000695562"/>
    </source>
</evidence>
<feature type="transmembrane region" description="Helical" evidence="1">
    <location>
        <begin position="58"/>
        <end position="78"/>
    </location>
</feature>
<keyword evidence="1" id="KW-1133">Transmembrane helix</keyword>
<dbReference type="EMBL" id="AJWJ01000049">
    <property type="protein sequence ID" value="KAF2076797.1"/>
    <property type="molecule type" value="Genomic_DNA"/>
</dbReference>
<feature type="transmembrane region" description="Helical" evidence="1">
    <location>
        <begin position="23"/>
        <end position="46"/>
    </location>
</feature>
<organism evidence="2 3">
    <name type="scientific">Polysphondylium violaceum</name>
    <dbReference type="NCBI Taxonomy" id="133409"/>
    <lineage>
        <taxon>Eukaryota</taxon>
        <taxon>Amoebozoa</taxon>
        <taxon>Evosea</taxon>
        <taxon>Eumycetozoa</taxon>
        <taxon>Dictyostelia</taxon>
        <taxon>Dictyosteliales</taxon>
        <taxon>Dictyosteliaceae</taxon>
        <taxon>Polysphondylium</taxon>
    </lineage>
</organism>
<accession>A0A8J4Q283</accession>
<name>A0A8J4Q283_9MYCE</name>
<sequence length="299" mass="34812">MSSSHYIEFEDVFDDDYLRRARYMAAFGTIMIFVIVVKICYIYLMLKPNYRGSRIKSLLHIFLGIFVLFNIVPLYAMLSSKGARYLILDGFQTFSRNVGILILIICVLLLFLLWVERLEFIITGNNKKRDLSKTCKTLFLLLFFIPNVLLSIVSLSCDWEYDRSPEPGYTSSVKQMTYMKLTATYFLISSVAILYMILWGFLIFTWRILDAETKAKNKSFFFEVFLFSITLLCEVIIFELALYVAPSAELKWVYLVLGAIITAEVVIFLHPVQMPVIAYFLNPNNNFDPRDQINQDFET</sequence>
<reference evidence="2" key="1">
    <citation type="submission" date="2020-01" db="EMBL/GenBank/DDBJ databases">
        <title>Development of genomics and gene disruption for Polysphondylium violaceum indicates a role for the polyketide synthase stlB in stalk morphogenesis.</title>
        <authorList>
            <person name="Narita B."/>
            <person name="Kawabe Y."/>
            <person name="Kin K."/>
            <person name="Saito T."/>
            <person name="Gibbs R."/>
            <person name="Kuspa A."/>
            <person name="Muzny D."/>
            <person name="Queller D."/>
            <person name="Richards S."/>
            <person name="Strassman J."/>
            <person name="Sucgang R."/>
            <person name="Worley K."/>
            <person name="Schaap P."/>
        </authorList>
    </citation>
    <scope>NUCLEOTIDE SEQUENCE</scope>
    <source>
        <strain evidence="2">QSvi11</strain>
    </source>
</reference>
<feature type="transmembrane region" description="Helical" evidence="1">
    <location>
        <begin position="252"/>
        <end position="272"/>
    </location>
</feature>
<feature type="transmembrane region" description="Helical" evidence="1">
    <location>
        <begin position="98"/>
        <end position="116"/>
    </location>
</feature>
<protein>
    <submittedName>
        <fullName evidence="2">Uncharacterized protein</fullName>
    </submittedName>
</protein>
<gene>
    <name evidence="2" type="ORF">CYY_001923</name>
</gene>
<evidence type="ECO:0000256" key="1">
    <source>
        <dbReference type="SAM" id="Phobius"/>
    </source>
</evidence>
<keyword evidence="3" id="KW-1185">Reference proteome</keyword>
<keyword evidence="1" id="KW-0472">Membrane</keyword>
<feature type="transmembrane region" description="Helical" evidence="1">
    <location>
        <begin position="137"/>
        <end position="155"/>
    </location>
</feature>
<dbReference type="AlphaFoldDB" id="A0A8J4Q283"/>
<keyword evidence="1" id="KW-0812">Transmembrane</keyword>
<feature type="transmembrane region" description="Helical" evidence="1">
    <location>
        <begin position="185"/>
        <end position="209"/>
    </location>
</feature>
<proteinExistence type="predicted"/>
<comment type="caution">
    <text evidence="2">The sequence shown here is derived from an EMBL/GenBank/DDBJ whole genome shotgun (WGS) entry which is preliminary data.</text>
</comment>
<dbReference type="Proteomes" id="UP000695562">
    <property type="component" value="Unassembled WGS sequence"/>
</dbReference>
<evidence type="ECO:0000313" key="2">
    <source>
        <dbReference type="EMBL" id="KAF2076797.1"/>
    </source>
</evidence>
<feature type="transmembrane region" description="Helical" evidence="1">
    <location>
        <begin position="221"/>
        <end position="246"/>
    </location>
</feature>